<keyword evidence="3" id="KW-1185">Reference proteome</keyword>
<evidence type="ECO:0000256" key="1">
    <source>
        <dbReference type="SAM" id="MobiDB-lite"/>
    </source>
</evidence>
<evidence type="ECO:0000313" key="3">
    <source>
        <dbReference type="Proteomes" id="UP001152607"/>
    </source>
</evidence>
<comment type="caution">
    <text evidence="2">The sequence shown here is derived from an EMBL/GenBank/DDBJ whole genome shotgun (WGS) entry which is preliminary data.</text>
</comment>
<organism evidence="2 3">
    <name type="scientific">Periconia digitata</name>
    <dbReference type="NCBI Taxonomy" id="1303443"/>
    <lineage>
        <taxon>Eukaryota</taxon>
        <taxon>Fungi</taxon>
        <taxon>Dikarya</taxon>
        <taxon>Ascomycota</taxon>
        <taxon>Pezizomycotina</taxon>
        <taxon>Dothideomycetes</taxon>
        <taxon>Pleosporomycetidae</taxon>
        <taxon>Pleosporales</taxon>
        <taxon>Massarineae</taxon>
        <taxon>Periconiaceae</taxon>
        <taxon>Periconia</taxon>
    </lineage>
</organism>
<protein>
    <submittedName>
        <fullName evidence="2">Uncharacterized protein</fullName>
    </submittedName>
</protein>
<sequence length="92" mass="10445">MPMTFSKSMSRSFDERLSGTPGRHCDAQARYSNPDHLFCGGYCSCTPRNNLGTYSLYVPTGKLRRREEACKHISGCHCWQALWFHPLCAKIA</sequence>
<feature type="region of interest" description="Disordered" evidence="1">
    <location>
        <begin position="1"/>
        <end position="20"/>
    </location>
</feature>
<feature type="compositionally biased region" description="Polar residues" evidence="1">
    <location>
        <begin position="1"/>
        <end position="11"/>
    </location>
</feature>
<dbReference type="AlphaFoldDB" id="A0A9W4UME8"/>
<evidence type="ECO:0000313" key="2">
    <source>
        <dbReference type="EMBL" id="CAI6338635.1"/>
    </source>
</evidence>
<reference evidence="2" key="1">
    <citation type="submission" date="2023-01" db="EMBL/GenBank/DDBJ databases">
        <authorList>
            <person name="Van Ghelder C."/>
            <person name="Rancurel C."/>
        </authorList>
    </citation>
    <scope>NUCLEOTIDE SEQUENCE</scope>
    <source>
        <strain evidence="2">CNCM I-4278</strain>
    </source>
</reference>
<gene>
    <name evidence="2" type="ORF">PDIGIT_LOCUS11766</name>
</gene>
<dbReference type="Proteomes" id="UP001152607">
    <property type="component" value="Unassembled WGS sequence"/>
</dbReference>
<proteinExistence type="predicted"/>
<name>A0A9W4UME8_9PLEO</name>
<accession>A0A9W4UME8</accession>
<dbReference type="EMBL" id="CAOQHR010000008">
    <property type="protein sequence ID" value="CAI6338635.1"/>
    <property type="molecule type" value="Genomic_DNA"/>
</dbReference>